<evidence type="ECO:0000259" key="2">
    <source>
        <dbReference type="Pfam" id="PF03372"/>
    </source>
</evidence>
<feature type="transmembrane region" description="Helical" evidence="1">
    <location>
        <begin position="70"/>
        <end position="89"/>
    </location>
</feature>
<dbReference type="PANTHER" id="PTHR14859">
    <property type="entry name" value="CALCOFLUOR WHITE HYPERSENSITIVE PROTEIN PRECURSOR"/>
    <property type="match status" value="1"/>
</dbReference>
<keyword evidence="4" id="KW-1185">Reference proteome</keyword>
<dbReference type="CDD" id="cd09084">
    <property type="entry name" value="EEP-2"/>
    <property type="match status" value="1"/>
</dbReference>
<dbReference type="SUPFAM" id="SSF56219">
    <property type="entry name" value="DNase I-like"/>
    <property type="match status" value="1"/>
</dbReference>
<keyword evidence="1" id="KW-0472">Membrane</keyword>
<sequence>MRFLRLFTKGFFLICNIAVVLLFLAACLAPYISPAWFWPISFLTLTFPFLLALVVIFLVCWLFFNYRYALLSFIALLLGWKSITAFVAFNPPSGNKPVNDDVSLTVMSYNVSQFGLYRERDSKYNRQTMFAMIKKQELDIACFQDFYTSEKKNDFNNREEISEEMGFPYRFFSSDFNRNGMQHWGSIIYSKYPIIASDKVKMSVGPRSESLIYADIVKGKDTIRIINMHLESYRFNEKDYSAIRKIKNQEDTGLVATKSIIQKMREAYIRRSQQADIVGNFIKTSPYPVVVCGDFNDTPASYTYFTIKGDLRDAFLSKGLGIGRTFTGLAPTLRIDYIFASRDFRVNSFRKINSDLSDHYPVIANLSLVGDQQNDDVVK</sequence>
<dbReference type="PROSITE" id="PS51257">
    <property type="entry name" value="PROKAR_LIPOPROTEIN"/>
    <property type="match status" value="1"/>
</dbReference>
<dbReference type="STRING" id="408074.SAMN05660909_05367"/>
<name>A0A1H4GHQ1_9BACT</name>
<keyword evidence="3" id="KW-0540">Nuclease</keyword>
<evidence type="ECO:0000313" key="4">
    <source>
        <dbReference type="Proteomes" id="UP000199656"/>
    </source>
</evidence>
<dbReference type="GO" id="GO:0004519">
    <property type="term" value="F:endonuclease activity"/>
    <property type="evidence" value="ECO:0007669"/>
    <property type="project" value="UniProtKB-KW"/>
</dbReference>
<dbReference type="Pfam" id="PF03372">
    <property type="entry name" value="Exo_endo_phos"/>
    <property type="match status" value="1"/>
</dbReference>
<feature type="transmembrane region" description="Helical" evidence="1">
    <location>
        <begin position="38"/>
        <end position="63"/>
    </location>
</feature>
<gene>
    <name evidence="3" type="ORF">SAMN05660909_05367</name>
</gene>
<accession>A0A1H4GHQ1</accession>
<protein>
    <submittedName>
        <fullName evidence="3">Metal-dependent hydrolase, endonuclease/exonuclease/phosphatase family</fullName>
    </submittedName>
</protein>
<evidence type="ECO:0000256" key="1">
    <source>
        <dbReference type="SAM" id="Phobius"/>
    </source>
</evidence>
<dbReference type="GO" id="GO:0004527">
    <property type="term" value="F:exonuclease activity"/>
    <property type="evidence" value="ECO:0007669"/>
    <property type="project" value="UniProtKB-KW"/>
</dbReference>
<dbReference type="InterPro" id="IPR036691">
    <property type="entry name" value="Endo/exonu/phosph_ase_sf"/>
</dbReference>
<proteinExistence type="predicted"/>
<feature type="transmembrane region" description="Helical" evidence="1">
    <location>
        <begin position="12"/>
        <end position="32"/>
    </location>
</feature>
<reference evidence="4" key="1">
    <citation type="submission" date="2016-10" db="EMBL/GenBank/DDBJ databases">
        <authorList>
            <person name="Varghese N."/>
            <person name="Submissions S."/>
        </authorList>
    </citation>
    <scope>NUCLEOTIDE SEQUENCE [LARGE SCALE GENOMIC DNA]</scope>
    <source>
        <strain evidence="4">DSM 23920</strain>
    </source>
</reference>
<dbReference type="InterPro" id="IPR051916">
    <property type="entry name" value="GPI-anchor_lipid_remodeler"/>
</dbReference>
<organism evidence="3 4">
    <name type="scientific">Chitinophaga terrae</name>
    <name type="common">ex Kim and Jung 2007</name>
    <dbReference type="NCBI Taxonomy" id="408074"/>
    <lineage>
        <taxon>Bacteria</taxon>
        <taxon>Pseudomonadati</taxon>
        <taxon>Bacteroidota</taxon>
        <taxon>Chitinophagia</taxon>
        <taxon>Chitinophagales</taxon>
        <taxon>Chitinophagaceae</taxon>
        <taxon>Chitinophaga</taxon>
    </lineage>
</organism>
<keyword evidence="1" id="KW-1133">Transmembrane helix</keyword>
<dbReference type="Proteomes" id="UP000199656">
    <property type="component" value="Unassembled WGS sequence"/>
</dbReference>
<keyword evidence="3" id="KW-0255">Endonuclease</keyword>
<dbReference type="EMBL" id="FNRL01000041">
    <property type="protein sequence ID" value="SEB09155.1"/>
    <property type="molecule type" value="Genomic_DNA"/>
</dbReference>
<dbReference type="PANTHER" id="PTHR14859:SF1">
    <property type="entry name" value="PGAP2-INTERACTING PROTEIN"/>
    <property type="match status" value="1"/>
</dbReference>
<dbReference type="GO" id="GO:0006506">
    <property type="term" value="P:GPI anchor biosynthetic process"/>
    <property type="evidence" value="ECO:0007669"/>
    <property type="project" value="TreeGrafter"/>
</dbReference>
<keyword evidence="3" id="KW-0269">Exonuclease</keyword>
<dbReference type="AlphaFoldDB" id="A0A1H4GHQ1"/>
<dbReference type="Gene3D" id="3.60.10.10">
    <property type="entry name" value="Endonuclease/exonuclease/phosphatase"/>
    <property type="match status" value="1"/>
</dbReference>
<keyword evidence="3" id="KW-0378">Hydrolase</keyword>
<evidence type="ECO:0000313" key="3">
    <source>
        <dbReference type="EMBL" id="SEB09155.1"/>
    </source>
</evidence>
<keyword evidence="1" id="KW-0812">Transmembrane</keyword>
<dbReference type="InterPro" id="IPR005135">
    <property type="entry name" value="Endo/exonuclease/phosphatase"/>
</dbReference>
<dbReference type="GO" id="GO:0016020">
    <property type="term" value="C:membrane"/>
    <property type="evidence" value="ECO:0007669"/>
    <property type="project" value="GOC"/>
</dbReference>
<feature type="domain" description="Endonuclease/exonuclease/phosphatase" evidence="2">
    <location>
        <begin position="107"/>
        <end position="359"/>
    </location>
</feature>